<protein>
    <recommendedName>
        <fullName evidence="1">Neprosin PEP catalytic domain-containing protein</fullName>
    </recommendedName>
</protein>
<feature type="domain" description="Neprosin PEP catalytic" evidence="1">
    <location>
        <begin position="153"/>
        <end position="405"/>
    </location>
</feature>
<proteinExistence type="predicted"/>
<dbReference type="OMA" id="CHATHNG"/>
<dbReference type="OrthoDB" id="1858978at2759"/>
<evidence type="ECO:0000313" key="3">
    <source>
        <dbReference type="Proteomes" id="UP000655225"/>
    </source>
</evidence>
<keyword evidence="3" id="KW-1185">Reference proteome</keyword>
<dbReference type="InterPro" id="IPR053168">
    <property type="entry name" value="Glutamic_endopeptidase"/>
</dbReference>
<dbReference type="InterPro" id="IPR025521">
    <property type="entry name" value="Neprosin_propep"/>
</dbReference>
<dbReference type="PANTHER" id="PTHR31589">
    <property type="entry name" value="PROTEIN, PUTATIVE (DUF239)-RELATED-RELATED"/>
    <property type="match status" value="1"/>
</dbReference>
<dbReference type="PROSITE" id="PS52045">
    <property type="entry name" value="NEPROSIN_PEP_CD"/>
    <property type="match status" value="1"/>
</dbReference>
<name>A0A834Z693_TETSI</name>
<dbReference type="Proteomes" id="UP000655225">
    <property type="component" value="Unassembled WGS sequence"/>
</dbReference>
<organism evidence="2 3">
    <name type="scientific">Tetracentron sinense</name>
    <name type="common">Spur-leaf</name>
    <dbReference type="NCBI Taxonomy" id="13715"/>
    <lineage>
        <taxon>Eukaryota</taxon>
        <taxon>Viridiplantae</taxon>
        <taxon>Streptophyta</taxon>
        <taxon>Embryophyta</taxon>
        <taxon>Tracheophyta</taxon>
        <taxon>Spermatophyta</taxon>
        <taxon>Magnoliopsida</taxon>
        <taxon>Trochodendrales</taxon>
        <taxon>Trochodendraceae</taxon>
        <taxon>Tetracentron</taxon>
    </lineage>
</organism>
<dbReference type="PANTHER" id="PTHR31589:SF223">
    <property type="entry name" value="PROTEIN, PUTATIVE (DUF239)-RELATED"/>
    <property type="match status" value="1"/>
</dbReference>
<gene>
    <name evidence="2" type="ORF">HHK36_016942</name>
</gene>
<reference evidence="2 3" key="1">
    <citation type="submission" date="2020-04" db="EMBL/GenBank/DDBJ databases">
        <title>Plant Genome Project.</title>
        <authorList>
            <person name="Zhang R.-G."/>
        </authorList>
    </citation>
    <scope>NUCLEOTIDE SEQUENCE [LARGE SCALE GENOMIC DNA]</scope>
    <source>
        <strain evidence="2">YNK0</strain>
        <tissue evidence="2">Leaf</tissue>
    </source>
</reference>
<dbReference type="Pfam" id="PF03080">
    <property type="entry name" value="Neprosin"/>
    <property type="match status" value="1"/>
</dbReference>
<dbReference type="AlphaFoldDB" id="A0A834Z693"/>
<evidence type="ECO:0000313" key="2">
    <source>
        <dbReference type="EMBL" id="KAF8398016.1"/>
    </source>
</evidence>
<accession>A0A834Z693</accession>
<dbReference type="InterPro" id="IPR004314">
    <property type="entry name" value="Neprosin"/>
</dbReference>
<dbReference type="EMBL" id="JABCRI010000011">
    <property type="protein sequence ID" value="KAF8398016.1"/>
    <property type="molecule type" value="Genomic_DNA"/>
</dbReference>
<sequence>MSSNPLRYAVTIDTIGRKALWQLEAGEAGVRGDGSKEAEEAICPFLICTKTSLRLVSGVRTEHGDIYDCVDINKQPALDHPLLNHHRIQMRPSSFPEGITREASSKEEDLEIELSNGGCSQGTVPIRRTRKEDLIKAKSFLNKHHPNIHLLTDTDSSFHFAQTLTTSEDTAYYGAQANINVYNPSVSQNQYSEALIWLSNGPPDRTNCIEVGWAVNPQFYGDNLTRLTSYWTVDGFKTGCVDTSCPGFVQTNPKKPLGIPIVPVSTYHGEQYIFKISVFQDNVSKNWWLVAGRDNAVIGYWPKSIFNTLSSYASQIVWAGDIYSPTSELIMPPMGSGHFPNEGYGGASFFKQIQVVKDNAFVDPDESTLETFTDKPNCYGVGGKSNEVHGPGYHFFFGGPGGICGTREVQSF</sequence>
<evidence type="ECO:0000259" key="1">
    <source>
        <dbReference type="PROSITE" id="PS52045"/>
    </source>
</evidence>
<comment type="caution">
    <text evidence="2">The sequence shown here is derived from an EMBL/GenBank/DDBJ whole genome shotgun (WGS) entry which is preliminary data.</text>
</comment>
<dbReference type="Pfam" id="PF14365">
    <property type="entry name" value="Neprosin_AP"/>
    <property type="match status" value="1"/>
</dbReference>
<dbReference type="Gene3D" id="3.90.1320.10">
    <property type="entry name" value="Outer-capsid protein sigma 3, large lobe"/>
    <property type="match status" value="1"/>
</dbReference>